<comment type="caution">
    <text evidence="5">Lacks conserved residue(s) required for the propagation of feature annotation.</text>
</comment>
<dbReference type="GO" id="GO:0033281">
    <property type="term" value="C:TAT protein transport complex"/>
    <property type="evidence" value="ECO:0007669"/>
    <property type="project" value="UniProtKB-UniRule"/>
</dbReference>
<dbReference type="PANTHER" id="PTHR30371:SF0">
    <property type="entry name" value="SEC-INDEPENDENT PROTEIN TRANSLOCASE PROTEIN TATC, CHLOROPLASTIC-RELATED"/>
    <property type="match status" value="1"/>
</dbReference>
<evidence type="ECO:0000313" key="6">
    <source>
        <dbReference type="EMBL" id="PNC20347.1"/>
    </source>
</evidence>
<evidence type="ECO:0000256" key="3">
    <source>
        <dbReference type="ARBA" id="ARBA00022989"/>
    </source>
</evidence>
<evidence type="ECO:0000256" key="4">
    <source>
        <dbReference type="ARBA" id="ARBA00023136"/>
    </source>
</evidence>
<name>A0A2N8HH39_9BACT</name>
<feature type="transmembrane region" description="Helical" evidence="5">
    <location>
        <begin position="270"/>
        <end position="296"/>
    </location>
</feature>
<feature type="transmembrane region" description="Helical" evidence="5">
    <location>
        <begin position="308"/>
        <end position="325"/>
    </location>
</feature>
<dbReference type="GO" id="GO:0009977">
    <property type="term" value="F:proton motive force dependent protein transmembrane transporter activity"/>
    <property type="evidence" value="ECO:0007669"/>
    <property type="project" value="TreeGrafter"/>
</dbReference>
<evidence type="ECO:0000256" key="2">
    <source>
        <dbReference type="ARBA" id="ARBA00022692"/>
    </source>
</evidence>
<feature type="transmembrane region" description="Helical" evidence="5">
    <location>
        <begin position="228"/>
        <end position="250"/>
    </location>
</feature>
<evidence type="ECO:0000313" key="7">
    <source>
        <dbReference type="Proteomes" id="UP000236000"/>
    </source>
</evidence>
<keyword evidence="5" id="KW-0811">Translocation</keyword>
<keyword evidence="5" id="KW-0653">Protein transport</keyword>
<organism evidence="6 7">
    <name type="scientific">Akkermansia muciniphila</name>
    <dbReference type="NCBI Taxonomy" id="239935"/>
    <lineage>
        <taxon>Bacteria</taxon>
        <taxon>Pseudomonadati</taxon>
        <taxon>Verrucomicrobiota</taxon>
        <taxon>Verrucomicrobiia</taxon>
        <taxon>Verrucomicrobiales</taxon>
        <taxon>Akkermansiaceae</taxon>
        <taxon>Akkermansia</taxon>
    </lineage>
</organism>
<dbReference type="GO" id="GO:0043953">
    <property type="term" value="P:protein transport by the Tat complex"/>
    <property type="evidence" value="ECO:0007669"/>
    <property type="project" value="UniProtKB-UniRule"/>
</dbReference>
<evidence type="ECO:0000256" key="5">
    <source>
        <dbReference type="HAMAP-Rule" id="MF_00902"/>
    </source>
</evidence>
<dbReference type="PANTHER" id="PTHR30371">
    <property type="entry name" value="SEC-INDEPENDENT PROTEIN TRANSLOCASE PROTEIN TATC"/>
    <property type="match status" value="1"/>
</dbReference>
<dbReference type="HAMAP" id="MF_00902">
    <property type="entry name" value="TatC"/>
    <property type="match status" value="1"/>
</dbReference>
<evidence type="ECO:0000256" key="1">
    <source>
        <dbReference type="ARBA" id="ARBA00004141"/>
    </source>
</evidence>
<accession>A0A2N8HH39</accession>
<gene>
    <name evidence="5 6" type="primary">tatC</name>
    <name evidence="6" type="ORF">CXU22_00775</name>
</gene>
<dbReference type="NCBIfam" id="TIGR00945">
    <property type="entry name" value="tatC"/>
    <property type="match status" value="1"/>
</dbReference>
<dbReference type="RefSeq" id="WP_102711543.1">
    <property type="nucleotide sequence ID" value="NZ_PJKA01000002.1"/>
</dbReference>
<dbReference type="EMBL" id="PJKA01000002">
    <property type="protein sequence ID" value="PNC20347.1"/>
    <property type="molecule type" value="Genomic_DNA"/>
</dbReference>
<dbReference type="GO" id="GO:0065002">
    <property type="term" value="P:intracellular protein transmembrane transport"/>
    <property type="evidence" value="ECO:0007669"/>
    <property type="project" value="TreeGrafter"/>
</dbReference>
<dbReference type="OrthoDB" id="9777044at2"/>
<comment type="caution">
    <text evidence="6">The sequence shown here is derived from an EMBL/GenBank/DDBJ whole genome shotgun (WGS) entry which is preliminary data.</text>
</comment>
<dbReference type="Pfam" id="PF00902">
    <property type="entry name" value="TatC"/>
    <property type="match status" value="1"/>
</dbReference>
<reference evidence="6 7" key="1">
    <citation type="journal article" date="2017" name="BMC Genomics">
        <title>Genome sequencing of 39 Akkermansia muciniphila isolates reveals its population structure, genomic and functional diverisity, and global distribution in mammalian gut microbiotas.</title>
        <authorList>
            <person name="Guo X."/>
            <person name="Li S."/>
            <person name="Zhang J."/>
            <person name="Wu F."/>
            <person name="Li X."/>
            <person name="Wu D."/>
            <person name="Zhang M."/>
            <person name="Ou Z."/>
            <person name="Jie Z."/>
            <person name="Yan Q."/>
            <person name="Li P."/>
            <person name="Yi J."/>
            <person name="Peng Y."/>
        </authorList>
    </citation>
    <scope>NUCLEOTIDE SEQUENCE [LARGE SCALE GENOMIC DNA]</scope>
    <source>
        <strain evidence="6 7">GP24</strain>
    </source>
</reference>
<comment type="function">
    <text evidence="5">Part of the twin-arginine translocation (Tat) system that transports large folded proteins containing a characteristic twin-arginine motif in their signal peptide across membranes.</text>
</comment>
<dbReference type="InterPro" id="IPR002033">
    <property type="entry name" value="TatC"/>
</dbReference>
<protein>
    <recommendedName>
        <fullName evidence="5">Sec-independent protein translocase protein TatC</fullName>
    </recommendedName>
</protein>
<comment type="subcellular location">
    <subcellularLocation>
        <location evidence="5">Cell membrane</location>
        <topology evidence="5">Multi-pass membrane protein</topology>
    </subcellularLocation>
    <subcellularLocation>
        <location evidence="1">Membrane</location>
        <topology evidence="1">Multi-pass membrane protein</topology>
    </subcellularLocation>
</comment>
<keyword evidence="2 5" id="KW-0812">Transmembrane</keyword>
<comment type="similarity">
    <text evidence="5">Belongs to the TatC family.</text>
</comment>
<dbReference type="AlphaFoldDB" id="A0A2N8HH39"/>
<feature type="transmembrane region" description="Helical" evidence="5">
    <location>
        <begin position="331"/>
        <end position="353"/>
    </location>
</feature>
<proteinExistence type="inferred from homology"/>
<comment type="subunit">
    <text evidence="5">Forms a complex with TatA.</text>
</comment>
<keyword evidence="3 5" id="KW-1133">Transmembrane helix</keyword>
<dbReference type="Proteomes" id="UP000236000">
    <property type="component" value="Unassembled WGS sequence"/>
</dbReference>
<keyword evidence="5" id="KW-1003">Cell membrane</keyword>
<keyword evidence="5" id="KW-0813">Transport</keyword>
<keyword evidence="4 5" id="KW-0472">Membrane</keyword>
<sequence>MFFLKHIFRLREKWQIEREDEEKPFLEHLDDLRTMLLRMALCLTVSTILCAGFASNLMDILRRPVNQVWDMFEESHLPAGIGLDAWGKAKETATAMMSLDGAQRKLLLRQISPSLADLTEAALVLRGAEPLPEDRKEMFIREGSPSSTVRELAESLFAKEAILTDGTGRGALKMMSAFQPGEAFMLTIKLSLYAGVVISFPLLLYFLLQFIIPGLLEHERKLLYKCMAVGFGLFLAGTLFCYFIVLPRVLTFFYTYSLEFGISNEWRIGYYLSFATQMILMFGLAFELPVVVMPFVKLGVLTYDMMKATRRYAIVAIAILAAVITPTPDVATMMLMAVPMYALYEICIILAWMHERKEAARAREEVARFEEDFNNDNSPYNH</sequence>
<feature type="transmembrane region" description="Helical" evidence="5">
    <location>
        <begin position="192"/>
        <end position="216"/>
    </location>
</feature>